<protein>
    <recommendedName>
        <fullName evidence="3">EF-hand domain-containing protein</fullName>
    </recommendedName>
</protein>
<dbReference type="AlphaFoldDB" id="A0A7S3X4H2"/>
<dbReference type="SUPFAM" id="SSF47473">
    <property type="entry name" value="EF-hand"/>
    <property type="match status" value="1"/>
</dbReference>
<sequence length="463" mass="49106">MSFCEVVEAAHRMRARHSAGATTSATATSDRVIHAHEPPRAPLSVEIRASLARAFAEFDDSAFGAIAEPALPRALAAAGLEATPQALQQLLGAPLQATRRVDWPAFLRLASALAALEGRGREQPEPADAAHALLTVRELQLPAPLPHATAFLSLGEPRGDAPRSDSLSLATARTGVNWAVRIPLDRSLVLRLVAQPERKARSVLDPAPVELLRAELKAQSLRAALEAALRTSGQAELQLPLADGKAERGVLLVTVWCWDRLPPHSPPRREAAPARRGATNGVAATAKPSTVPPRPDAAPSPPATPRAENGSAARGEFEERLRRSFGVADADGDGKLSRRELSAALSAVGLRGSAADELAIFRQMDANGSGSVRFDEFARAARKLTALASVGERMASRPASAQPAQRRQPAEAEGRPRSAGFAQHPFCPSADLSLAATHLRHEHKRAATSPRDSGPPEIWRVGI</sequence>
<dbReference type="SMART" id="SM00054">
    <property type="entry name" value="EFh"/>
    <property type="match status" value="2"/>
</dbReference>
<evidence type="ECO:0000256" key="1">
    <source>
        <dbReference type="ARBA" id="ARBA00022837"/>
    </source>
</evidence>
<gene>
    <name evidence="4" type="ORF">EHUX00137_LOCUS44234</name>
</gene>
<dbReference type="GO" id="GO:0005509">
    <property type="term" value="F:calcium ion binding"/>
    <property type="evidence" value="ECO:0007669"/>
    <property type="project" value="InterPro"/>
</dbReference>
<dbReference type="Gene3D" id="1.10.238.10">
    <property type="entry name" value="EF-hand"/>
    <property type="match status" value="1"/>
</dbReference>
<accession>A0A7S3X4H2</accession>
<feature type="domain" description="EF-hand" evidence="3">
    <location>
        <begin position="316"/>
        <end position="351"/>
    </location>
</feature>
<keyword evidence="1" id="KW-0106">Calcium</keyword>
<feature type="domain" description="EF-hand" evidence="3">
    <location>
        <begin position="352"/>
        <end position="387"/>
    </location>
</feature>
<evidence type="ECO:0000256" key="2">
    <source>
        <dbReference type="SAM" id="MobiDB-lite"/>
    </source>
</evidence>
<feature type="compositionally biased region" description="Low complexity" evidence="2">
    <location>
        <begin position="396"/>
        <end position="407"/>
    </location>
</feature>
<reference evidence="4" key="1">
    <citation type="submission" date="2021-01" db="EMBL/GenBank/DDBJ databases">
        <authorList>
            <person name="Corre E."/>
            <person name="Pelletier E."/>
            <person name="Niang G."/>
            <person name="Scheremetjew M."/>
            <person name="Finn R."/>
            <person name="Kale V."/>
            <person name="Holt S."/>
            <person name="Cochrane G."/>
            <person name="Meng A."/>
            <person name="Brown T."/>
            <person name="Cohen L."/>
        </authorList>
    </citation>
    <scope>NUCLEOTIDE SEQUENCE</scope>
    <source>
        <strain evidence="4">379</strain>
    </source>
</reference>
<dbReference type="Pfam" id="PF13499">
    <property type="entry name" value="EF-hand_7"/>
    <property type="match status" value="1"/>
</dbReference>
<feature type="compositionally biased region" description="Pro residues" evidence="2">
    <location>
        <begin position="290"/>
        <end position="304"/>
    </location>
</feature>
<dbReference type="InterPro" id="IPR018247">
    <property type="entry name" value="EF_Hand_1_Ca_BS"/>
</dbReference>
<evidence type="ECO:0000259" key="3">
    <source>
        <dbReference type="PROSITE" id="PS50222"/>
    </source>
</evidence>
<dbReference type="PROSITE" id="PS50222">
    <property type="entry name" value="EF_HAND_2"/>
    <property type="match status" value="2"/>
</dbReference>
<evidence type="ECO:0000313" key="4">
    <source>
        <dbReference type="EMBL" id="CAE0594119.1"/>
    </source>
</evidence>
<proteinExistence type="predicted"/>
<feature type="region of interest" description="Disordered" evidence="2">
    <location>
        <begin position="392"/>
        <end position="463"/>
    </location>
</feature>
<organism evidence="4">
    <name type="scientific">Emiliania huxleyi</name>
    <name type="common">Coccolithophore</name>
    <name type="synonym">Pontosphaera huxleyi</name>
    <dbReference type="NCBI Taxonomy" id="2903"/>
    <lineage>
        <taxon>Eukaryota</taxon>
        <taxon>Haptista</taxon>
        <taxon>Haptophyta</taxon>
        <taxon>Prymnesiophyceae</taxon>
        <taxon>Isochrysidales</taxon>
        <taxon>Noelaerhabdaceae</taxon>
        <taxon>Emiliania</taxon>
    </lineage>
</organism>
<dbReference type="CDD" id="cd00051">
    <property type="entry name" value="EFh"/>
    <property type="match status" value="1"/>
</dbReference>
<dbReference type="EMBL" id="HBIR01056815">
    <property type="protein sequence ID" value="CAE0594119.1"/>
    <property type="molecule type" value="Transcribed_RNA"/>
</dbReference>
<name>A0A7S3X4H2_EMIHU</name>
<dbReference type="InterPro" id="IPR011992">
    <property type="entry name" value="EF-hand-dom_pair"/>
</dbReference>
<dbReference type="InterPro" id="IPR002048">
    <property type="entry name" value="EF_hand_dom"/>
</dbReference>
<dbReference type="PROSITE" id="PS00018">
    <property type="entry name" value="EF_HAND_1"/>
    <property type="match status" value="1"/>
</dbReference>
<feature type="region of interest" description="Disordered" evidence="2">
    <location>
        <begin position="263"/>
        <end position="318"/>
    </location>
</feature>